<gene>
    <name evidence="5" type="ORF">EUTSA_v10024646mg</name>
</gene>
<evidence type="ECO:0000313" key="5">
    <source>
        <dbReference type="EMBL" id="ESQ55643.1"/>
    </source>
</evidence>
<dbReference type="eggNOG" id="ENOG502RANS">
    <property type="taxonomic scope" value="Eukaryota"/>
</dbReference>
<dbReference type="EMBL" id="KI517384">
    <property type="protein sequence ID" value="ESQ55643.1"/>
    <property type="molecule type" value="Genomic_DNA"/>
</dbReference>
<keyword evidence="6" id="KW-1185">Reference proteome</keyword>
<keyword evidence="2" id="KW-0677">Repeat</keyword>
<dbReference type="InterPro" id="IPR002219">
    <property type="entry name" value="PKC_DAG/PE"/>
</dbReference>
<feature type="domain" description="Phorbol-ester/DAG-type" evidence="4">
    <location>
        <begin position="478"/>
        <end position="523"/>
    </location>
</feature>
<dbReference type="InterPro" id="IPR004146">
    <property type="entry name" value="DC1"/>
</dbReference>
<dbReference type="SUPFAM" id="SSF57889">
    <property type="entry name" value="Cysteine-rich domain"/>
    <property type="match status" value="6"/>
</dbReference>
<accession>V4MR52</accession>
<dbReference type="SMART" id="SM00109">
    <property type="entry name" value="C1"/>
    <property type="match status" value="5"/>
</dbReference>
<dbReference type="InterPro" id="IPR054483">
    <property type="entry name" value="DC1-like_CT"/>
</dbReference>
<dbReference type="Pfam" id="PF03107">
    <property type="entry name" value="C1_2"/>
    <property type="match status" value="8"/>
</dbReference>
<feature type="domain" description="Phorbol-ester/DAG-type" evidence="4">
    <location>
        <begin position="116"/>
        <end position="167"/>
    </location>
</feature>
<dbReference type="GO" id="GO:0046872">
    <property type="term" value="F:metal ion binding"/>
    <property type="evidence" value="ECO:0007669"/>
    <property type="project" value="UniProtKB-KW"/>
</dbReference>
<evidence type="ECO:0000313" key="6">
    <source>
        <dbReference type="Proteomes" id="UP000030689"/>
    </source>
</evidence>
<feature type="domain" description="Phorbol-ester/DAG-type" evidence="4">
    <location>
        <begin position="364"/>
        <end position="416"/>
    </location>
</feature>
<dbReference type="Pfam" id="PF22926">
    <property type="entry name" value="C1-like_CT"/>
    <property type="match status" value="1"/>
</dbReference>
<dbReference type="PANTHER" id="PTHR32410">
    <property type="entry name" value="CYSTEINE/HISTIDINE-RICH C1 DOMAIN FAMILY PROTEIN"/>
    <property type="match status" value="1"/>
</dbReference>
<evidence type="ECO:0000256" key="3">
    <source>
        <dbReference type="ARBA" id="ARBA00022833"/>
    </source>
</evidence>
<organism evidence="5 6">
    <name type="scientific">Eutrema salsugineum</name>
    <name type="common">Saltwater cress</name>
    <name type="synonym">Sisymbrium salsugineum</name>
    <dbReference type="NCBI Taxonomy" id="72664"/>
    <lineage>
        <taxon>Eukaryota</taxon>
        <taxon>Viridiplantae</taxon>
        <taxon>Streptophyta</taxon>
        <taxon>Embryophyta</taxon>
        <taxon>Tracheophyta</taxon>
        <taxon>Spermatophyta</taxon>
        <taxon>Magnoliopsida</taxon>
        <taxon>eudicotyledons</taxon>
        <taxon>Gunneridae</taxon>
        <taxon>Pentapetalae</taxon>
        <taxon>rosids</taxon>
        <taxon>malvids</taxon>
        <taxon>Brassicales</taxon>
        <taxon>Brassicaceae</taxon>
        <taxon>Eutremeae</taxon>
        <taxon>Eutrema</taxon>
    </lineage>
</organism>
<evidence type="ECO:0000256" key="2">
    <source>
        <dbReference type="ARBA" id="ARBA00022737"/>
    </source>
</evidence>
<keyword evidence="1" id="KW-0479">Metal-binding</keyword>
<dbReference type="KEGG" id="eus:EUTSA_v10024646mg"/>
<evidence type="ECO:0000259" key="4">
    <source>
        <dbReference type="SMART" id="SM00109"/>
    </source>
</evidence>
<dbReference type="Proteomes" id="UP000030689">
    <property type="component" value="Unassembled WGS sequence"/>
</dbReference>
<evidence type="ECO:0000256" key="1">
    <source>
        <dbReference type="ARBA" id="ARBA00022723"/>
    </source>
</evidence>
<sequence length="646" mass="74679">MSIFDLYLLYPTRGLKCDACNLGTNNYSDGYRCFRSGLFFHKECINSNRDVLSLYHPQHPLDLKVVAENEDVHGECKLCRGNLLKMYYHCSICDFTIDLLCAKKEVMVTIESPKSHEHRLSLVPNMIMFTCHICEVLDDRFPYACNICDLKFHKDCAESTPELNYSCHPKHPLKRLTRVPSYIDGKCCLCGSKLHNLFYHCSICDFSVDVDCAENPPLFTLVHPKAHVHPLTFLPQRIFVCNACGIMDDDPNPYVCLQCNFMVHRNCIDIPRIIKINRHIHRIKYNHCLTPGDWTCGVCQKKISWTCGAYSCSKCPDFAIHMRCATRFGIWDGTEVEDILEDTIDHLKSYEVIEEGVIKYFSHEKHNLKLREEGDANDECMWCEACTYPIFCSPFYDCMECDDFIIHQKCANLPRKKIDSFYKMPMNLVPSVDQLNFCQACQNYFQGFMYRSDDGMVVLDVRCGSISEPFVHESHPNHSLYISYSTGDKFCNACGDKATMFLSCDCEECEFALDIKCSVLPKMVKHKNDKDHFLTLCYEGKTKEQYWCDICEEDLNQENWFYSCDHCDITFHVKCTLGDLWLNPDFNYKLYGFEVIPNNSVSRPVCAGCDSRCRFPFTLKFTGYYTVCSVQCFSRVYTVTSKDSAS</sequence>
<reference evidence="5 6" key="1">
    <citation type="journal article" date="2013" name="Front. Plant Sci.">
        <title>The Reference Genome of the Halophytic Plant Eutrema salsugineum.</title>
        <authorList>
            <person name="Yang R."/>
            <person name="Jarvis D.E."/>
            <person name="Chen H."/>
            <person name="Beilstein M.A."/>
            <person name="Grimwood J."/>
            <person name="Jenkins J."/>
            <person name="Shu S."/>
            <person name="Prochnik S."/>
            <person name="Xin M."/>
            <person name="Ma C."/>
            <person name="Schmutz J."/>
            <person name="Wing R.A."/>
            <person name="Mitchell-Olds T."/>
            <person name="Schumaker K.S."/>
            <person name="Wang X."/>
        </authorList>
    </citation>
    <scope>NUCLEOTIDE SEQUENCE [LARGE SCALE GENOMIC DNA]</scope>
</reference>
<dbReference type="OMA" id="IRCHEVV"/>
<dbReference type="PANTHER" id="PTHR32410:SF167">
    <property type="entry name" value="CYSTEINE_HISTIDINE-RICH C1 DOMAIN FAMILY PROTEIN"/>
    <property type="match status" value="1"/>
</dbReference>
<protein>
    <recommendedName>
        <fullName evidence="4">Phorbol-ester/DAG-type domain-containing protein</fullName>
    </recommendedName>
</protein>
<feature type="domain" description="Phorbol-ester/DAG-type" evidence="4">
    <location>
        <begin position="227"/>
        <end position="273"/>
    </location>
</feature>
<dbReference type="AlphaFoldDB" id="V4MR52"/>
<dbReference type="Gramene" id="ESQ55643">
    <property type="protein sequence ID" value="ESQ55643"/>
    <property type="gene ID" value="EUTSA_v10024646mg"/>
</dbReference>
<name>V4MR52_EUTSA</name>
<dbReference type="InterPro" id="IPR046349">
    <property type="entry name" value="C1-like_sf"/>
</dbReference>
<dbReference type="InterPro" id="IPR053192">
    <property type="entry name" value="Vacuole_Formation_Reg"/>
</dbReference>
<feature type="domain" description="Phorbol-ester/DAG-type" evidence="4">
    <location>
        <begin position="171"/>
        <end position="218"/>
    </location>
</feature>
<proteinExistence type="predicted"/>
<keyword evidence="3" id="KW-0862">Zinc</keyword>